<accession>B9TMH1</accession>
<feature type="non-terminal residue" evidence="2">
    <location>
        <position position="209"/>
    </location>
</feature>
<protein>
    <submittedName>
        <fullName evidence="2">Uncharacterized protein</fullName>
    </submittedName>
</protein>
<gene>
    <name evidence="2" type="ORF">RCOM_1942070</name>
</gene>
<feature type="region of interest" description="Disordered" evidence="1">
    <location>
        <begin position="31"/>
        <end position="58"/>
    </location>
</feature>
<dbReference type="EMBL" id="EQ989171">
    <property type="protein sequence ID" value="EEF22944.1"/>
    <property type="molecule type" value="Genomic_DNA"/>
</dbReference>
<proteinExistence type="predicted"/>
<sequence>MDQEFDRIAFDFLAPAIEFFFQFGAREDGARTAHERTQQGELAGRQQHRRTLAPAGGLGGQVERDLAIGQLVAGRARAASQHCAQARQQFTDGKGFEQIVIGAGVEPADAVLDTVAGSDDQDRQQGMGAQLAQHGQAIGAGQAQVQQQRVVLLLRQRQQGGVASADPVGRVAVVLQGATDFFADHGVIFDQQYSHCRALPGSLCRCARV</sequence>
<organism evidence="2 3">
    <name type="scientific">Ricinus communis</name>
    <name type="common">Castor bean</name>
    <dbReference type="NCBI Taxonomy" id="3988"/>
    <lineage>
        <taxon>Eukaryota</taxon>
        <taxon>Viridiplantae</taxon>
        <taxon>Streptophyta</taxon>
        <taxon>Embryophyta</taxon>
        <taxon>Tracheophyta</taxon>
        <taxon>Spermatophyta</taxon>
        <taxon>Magnoliopsida</taxon>
        <taxon>eudicotyledons</taxon>
        <taxon>Gunneridae</taxon>
        <taxon>Pentapetalae</taxon>
        <taxon>rosids</taxon>
        <taxon>fabids</taxon>
        <taxon>Malpighiales</taxon>
        <taxon>Euphorbiaceae</taxon>
        <taxon>Acalyphoideae</taxon>
        <taxon>Acalypheae</taxon>
        <taxon>Ricinus</taxon>
    </lineage>
</organism>
<dbReference type="AlphaFoldDB" id="B9TMH1"/>
<evidence type="ECO:0000313" key="2">
    <source>
        <dbReference type="EMBL" id="EEF22944.1"/>
    </source>
</evidence>
<name>B9TMH1_RICCO</name>
<evidence type="ECO:0000313" key="3">
    <source>
        <dbReference type="Proteomes" id="UP000008311"/>
    </source>
</evidence>
<dbReference type="Proteomes" id="UP000008311">
    <property type="component" value="Unassembled WGS sequence"/>
</dbReference>
<reference evidence="3" key="1">
    <citation type="journal article" date="2010" name="Nat. Biotechnol.">
        <title>Draft genome sequence of the oilseed species Ricinus communis.</title>
        <authorList>
            <person name="Chan A.P."/>
            <person name="Crabtree J."/>
            <person name="Zhao Q."/>
            <person name="Lorenzi H."/>
            <person name="Orvis J."/>
            <person name="Puiu D."/>
            <person name="Melake-Berhan A."/>
            <person name="Jones K.M."/>
            <person name="Redman J."/>
            <person name="Chen G."/>
            <person name="Cahoon E.B."/>
            <person name="Gedil M."/>
            <person name="Stanke M."/>
            <person name="Haas B.J."/>
            <person name="Wortman J.R."/>
            <person name="Fraser-Liggett C.M."/>
            <person name="Ravel J."/>
            <person name="Rabinowicz P.D."/>
        </authorList>
    </citation>
    <scope>NUCLEOTIDE SEQUENCE [LARGE SCALE GENOMIC DNA]</scope>
    <source>
        <strain evidence="3">cv. Hale</strain>
    </source>
</reference>
<dbReference type="InParanoid" id="B9TMH1"/>
<evidence type="ECO:0000256" key="1">
    <source>
        <dbReference type="SAM" id="MobiDB-lite"/>
    </source>
</evidence>
<keyword evidence="3" id="KW-1185">Reference proteome</keyword>